<feature type="domain" description="Pseudouridine synthase I TruA alpha/beta" evidence="6">
    <location>
        <begin position="146"/>
        <end position="243"/>
    </location>
</feature>
<protein>
    <recommendedName>
        <fullName evidence="4">tRNA pseudouridine synthase A</fullName>
        <ecNumber evidence="4">5.4.99.12</ecNumber>
    </recommendedName>
    <alternativeName>
        <fullName evidence="4">tRNA pseudouridine(38-40) synthase</fullName>
    </alternativeName>
    <alternativeName>
        <fullName evidence="4">tRNA pseudouridylate synthase I</fullName>
    </alternativeName>
    <alternativeName>
        <fullName evidence="4">tRNA-uridine isomerase I</fullName>
    </alternativeName>
</protein>
<feature type="active site" description="Nucleophile" evidence="4">
    <location>
        <position position="51"/>
    </location>
</feature>
<dbReference type="Gene3D" id="3.30.70.660">
    <property type="entry name" value="Pseudouridine synthase I, catalytic domain, C-terminal subdomain"/>
    <property type="match status" value="1"/>
</dbReference>
<dbReference type="GO" id="GO:0160147">
    <property type="term" value="F:tRNA pseudouridine(38-40) synthase activity"/>
    <property type="evidence" value="ECO:0007669"/>
    <property type="project" value="UniProtKB-EC"/>
</dbReference>
<comment type="subunit">
    <text evidence="4">Homodimer.</text>
</comment>
<dbReference type="EMBL" id="JBEPMA010000004">
    <property type="protein sequence ID" value="MET3617399.1"/>
    <property type="molecule type" value="Genomic_DNA"/>
</dbReference>
<dbReference type="SUPFAM" id="SSF55120">
    <property type="entry name" value="Pseudouridine synthase"/>
    <property type="match status" value="1"/>
</dbReference>
<evidence type="ECO:0000313" key="7">
    <source>
        <dbReference type="EMBL" id="MET3617399.1"/>
    </source>
</evidence>
<evidence type="ECO:0000256" key="4">
    <source>
        <dbReference type="HAMAP-Rule" id="MF_00171"/>
    </source>
</evidence>
<dbReference type="Gene3D" id="3.30.70.580">
    <property type="entry name" value="Pseudouridine synthase I, catalytic domain, N-terminal subdomain"/>
    <property type="match status" value="1"/>
</dbReference>
<evidence type="ECO:0000256" key="3">
    <source>
        <dbReference type="ARBA" id="ARBA00023235"/>
    </source>
</evidence>
<dbReference type="Proteomes" id="UP001549162">
    <property type="component" value="Unassembled WGS sequence"/>
</dbReference>
<reference evidence="7 8" key="1">
    <citation type="submission" date="2024-06" db="EMBL/GenBank/DDBJ databases">
        <title>Genomic Encyclopedia of Type Strains, Phase IV (KMG-IV): sequencing the most valuable type-strain genomes for metagenomic binning, comparative biology and taxonomic classification.</title>
        <authorList>
            <person name="Goeker M."/>
        </authorList>
    </citation>
    <scope>NUCLEOTIDE SEQUENCE [LARGE SCALE GENOMIC DNA]</scope>
    <source>
        <strain evidence="7 8">DSM 21460</strain>
    </source>
</reference>
<dbReference type="PANTHER" id="PTHR11142">
    <property type="entry name" value="PSEUDOURIDYLATE SYNTHASE"/>
    <property type="match status" value="1"/>
</dbReference>
<comment type="catalytic activity">
    <reaction evidence="4 5">
        <text>uridine(38/39/40) in tRNA = pseudouridine(38/39/40) in tRNA</text>
        <dbReference type="Rhea" id="RHEA:22376"/>
        <dbReference type="Rhea" id="RHEA-COMP:10085"/>
        <dbReference type="Rhea" id="RHEA-COMP:10087"/>
        <dbReference type="ChEBI" id="CHEBI:65314"/>
        <dbReference type="ChEBI" id="CHEBI:65315"/>
        <dbReference type="EC" id="5.4.99.12"/>
    </reaction>
</comment>
<evidence type="ECO:0000256" key="1">
    <source>
        <dbReference type="ARBA" id="ARBA00009375"/>
    </source>
</evidence>
<dbReference type="InterPro" id="IPR020094">
    <property type="entry name" value="TruA/RsuA/RluB/E/F_N"/>
</dbReference>
<evidence type="ECO:0000256" key="5">
    <source>
        <dbReference type="RuleBase" id="RU003792"/>
    </source>
</evidence>
<dbReference type="RefSeq" id="WP_354367808.1">
    <property type="nucleotide sequence ID" value="NZ_JBEPMA010000004.1"/>
</dbReference>
<comment type="similarity">
    <text evidence="1 4 5">Belongs to the tRNA pseudouridine synthase TruA family.</text>
</comment>
<sequence>MNILIKISYDGTNFYGFQNQPDRRTVEGELALGVKKTLKKDTKIYYAGRTDRGVHAIGQYANFHADTTIDIGNLPKVLNFNLPDDVSVIGAKYVDDNFHARFSAKKKKYRYVVYRSRYRNALLFNRAYQYPYELNTDKMRSSLACLLGEHDYKSFMGRNAIVKDTIRSIDSIEIIEKGKFLYFDFIGKSFLKNMIRIIVGTALEIGNGRYDETFMKEVLEKKNRKSAGPTAPSSGLYLLDVKY</sequence>
<evidence type="ECO:0000256" key="2">
    <source>
        <dbReference type="ARBA" id="ARBA00022694"/>
    </source>
</evidence>
<gene>
    <name evidence="4" type="primary">truA</name>
    <name evidence="7" type="ORF">ABID14_001028</name>
</gene>
<proteinExistence type="inferred from homology"/>
<dbReference type="HAMAP" id="MF_00171">
    <property type="entry name" value="TruA"/>
    <property type="match status" value="1"/>
</dbReference>
<dbReference type="InterPro" id="IPR020103">
    <property type="entry name" value="PsdUridine_synth_cat_dom_sf"/>
</dbReference>
<comment type="caution">
    <text evidence="4">Lacks conserved residue(s) required for the propagation of feature annotation.</text>
</comment>
<dbReference type="InterPro" id="IPR001406">
    <property type="entry name" value="PsdUridine_synth_TruA"/>
</dbReference>
<accession>A0ABV2J9E1</accession>
<dbReference type="PANTHER" id="PTHR11142:SF0">
    <property type="entry name" value="TRNA PSEUDOURIDINE SYNTHASE-LIKE 1"/>
    <property type="match status" value="1"/>
</dbReference>
<dbReference type="PIRSF" id="PIRSF001430">
    <property type="entry name" value="tRNA_psdUrid_synth"/>
    <property type="match status" value="1"/>
</dbReference>
<evidence type="ECO:0000313" key="8">
    <source>
        <dbReference type="Proteomes" id="UP001549162"/>
    </source>
</evidence>
<comment type="caution">
    <text evidence="7">The sequence shown here is derived from an EMBL/GenBank/DDBJ whole genome shotgun (WGS) entry which is preliminary data.</text>
</comment>
<dbReference type="CDD" id="cd02570">
    <property type="entry name" value="PseudoU_synth_EcTruA"/>
    <property type="match status" value="1"/>
</dbReference>
<evidence type="ECO:0000259" key="6">
    <source>
        <dbReference type="Pfam" id="PF01416"/>
    </source>
</evidence>
<feature type="binding site" evidence="4">
    <location>
        <position position="109"/>
    </location>
    <ligand>
        <name>substrate</name>
    </ligand>
</feature>
<dbReference type="InterPro" id="IPR020095">
    <property type="entry name" value="PsdUridine_synth_TruA_C"/>
</dbReference>
<comment type="function">
    <text evidence="4">Formation of pseudouridine at positions 38, 39 and 40 in the anticodon stem and loop of transfer RNAs.</text>
</comment>
<keyword evidence="2 4" id="KW-0819">tRNA processing</keyword>
<dbReference type="InterPro" id="IPR020097">
    <property type="entry name" value="PsdUridine_synth_TruA_a/b_dom"/>
</dbReference>
<dbReference type="NCBIfam" id="TIGR00071">
    <property type="entry name" value="hisT_truA"/>
    <property type="match status" value="1"/>
</dbReference>
<dbReference type="EC" id="5.4.99.12" evidence="4"/>
<feature type="domain" description="Pseudouridine synthase I TruA alpha/beta" evidence="6">
    <location>
        <begin position="8"/>
        <end position="102"/>
    </location>
</feature>
<dbReference type="Pfam" id="PF01416">
    <property type="entry name" value="PseudoU_synth_1"/>
    <property type="match status" value="2"/>
</dbReference>
<name>A0ABV2J9E1_9FIRM</name>
<organism evidence="7 8">
    <name type="scientific">Peptoniphilus olsenii</name>
    <dbReference type="NCBI Taxonomy" id="411570"/>
    <lineage>
        <taxon>Bacteria</taxon>
        <taxon>Bacillati</taxon>
        <taxon>Bacillota</taxon>
        <taxon>Tissierellia</taxon>
        <taxon>Tissierellales</taxon>
        <taxon>Peptoniphilaceae</taxon>
        <taxon>Peptoniphilus</taxon>
    </lineage>
</organism>
<keyword evidence="8" id="KW-1185">Reference proteome</keyword>
<keyword evidence="3 4" id="KW-0413">Isomerase</keyword>